<comment type="caution">
    <text evidence="1">The sequence shown here is derived from an EMBL/GenBank/DDBJ whole genome shotgun (WGS) entry which is preliminary data.</text>
</comment>
<organism evidence="1 2">
    <name type="scientific">Willisornis vidua</name>
    <name type="common">Xingu scale-backed antbird</name>
    <dbReference type="NCBI Taxonomy" id="1566151"/>
    <lineage>
        <taxon>Eukaryota</taxon>
        <taxon>Metazoa</taxon>
        <taxon>Chordata</taxon>
        <taxon>Craniata</taxon>
        <taxon>Vertebrata</taxon>
        <taxon>Euteleostomi</taxon>
        <taxon>Archelosauria</taxon>
        <taxon>Archosauria</taxon>
        <taxon>Dinosauria</taxon>
        <taxon>Saurischia</taxon>
        <taxon>Theropoda</taxon>
        <taxon>Coelurosauria</taxon>
        <taxon>Aves</taxon>
        <taxon>Neognathae</taxon>
        <taxon>Neoaves</taxon>
        <taxon>Telluraves</taxon>
        <taxon>Australaves</taxon>
        <taxon>Passeriformes</taxon>
        <taxon>Thamnophilidae</taxon>
        <taxon>Willisornis</taxon>
    </lineage>
</organism>
<evidence type="ECO:0000313" key="1">
    <source>
        <dbReference type="EMBL" id="KAJ7408920.1"/>
    </source>
</evidence>
<dbReference type="EMBL" id="WHWB01034509">
    <property type="protein sequence ID" value="KAJ7408920.1"/>
    <property type="molecule type" value="Genomic_DNA"/>
</dbReference>
<protein>
    <submittedName>
        <fullName evidence="1">Uncharacterized protein</fullName>
    </submittedName>
</protein>
<keyword evidence="2" id="KW-1185">Reference proteome</keyword>
<evidence type="ECO:0000313" key="2">
    <source>
        <dbReference type="Proteomes" id="UP001145742"/>
    </source>
</evidence>
<proteinExistence type="predicted"/>
<accession>A0ABQ9CYR0</accession>
<dbReference type="Proteomes" id="UP001145742">
    <property type="component" value="Unassembled WGS sequence"/>
</dbReference>
<gene>
    <name evidence="1" type="ORF">WISP_117815</name>
</gene>
<sequence length="111" mass="12594">MVSIVMSITHRRTLYYCSLHTGTNLNLHVYYYGTAHMSDTVSGIEYTLSKAADDTKLSDAVDTPGGQDAIQKDLDKPEQWAQGNLMRFHETKYMVLHLAWGKHYQSIQARG</sequence>
<name>A0ABQ9CYR0_9PASS</name>
<reference evidence="1" key="1">
    <citation type="submission" date="2019-10" db="EMBL/GenBank/DDBJ databases">
        <authorList>
            <person name="Soares A.E.R."/>
            <person name="Aleixo A."/>
            <person name="Schneider P."/>
            <person name="Miyaki C.Y."/>
            <person name="Schneider M.P."/>
            <person name="Mello C."/>
            <person name="Vasconcelos A.T.R."/>
        </authorList>
    </citation>
    <scope>NUCLEOTIDE SEQUENCE</scope>
    <source>
        <tissue evidence="1">Muscle</tissue>
    </source>
</reference>